<sequence>MLLKIEKLTKHFEGLVANNNVEFGLARGEILAIIGPNGAGKSTLFNLISGMLRPTSGKVYLEGADITGLKSHTIAEKGIARTFQTTTLFDELRVVDNLAIGHKVRTKSGFWDTLFHTSRYQREREETQAKVMDVLEFIGLKHNAFDFVSTLPQEAQKRLSIGVALVSEPKIILLDEPTAGIIQDETDAITDLIFKIKAKGITVCLIEHKMRMVMDLVDRIVVLNYGSKIAEGTPEEISNNPKVIEAYLGGEHIA</sequence>
<evidence type="ECO:0000256" key="3">
    <source>
        <dbReference type="ARBA" id="ARBA00022840"/>
    </source>
</evidence>
<evidence type="ECO:0000256" key="1">
    <source>
        <dbReference type="ARBA" id="ARBA00022448"/>
    </source>
</evidence>
<dbReference type="AlphaFoldDB" id="A0AAU0UNM7"/>
<evidence type="ECO:0000256" key="2">
    <source>
        <dbReference type="ARBA" id="ARBA00022741"/>
    </source>
</evidence>
<dbReference type="GO" id="GO:0005304">
    <property type="term" value="F:L-valine transmembrane transporter activity"/>
    <property type="evidence" value="ECO:0007669"/>
    <property type="project" value="TreeGrafter"/>
</dbReference>
<organism evidence="5 6">
    <name type="scientific">Metallumcola ferriviriculae</name>
    <dbReference type="NCBI Taxonomy" id="3039180"/>
    <lineage>
        <taxon>Bacteria</taxon>
        <taxon>Bacillati</taxon>
        <taxon>Bacillota</taxon>
        <taxon>Clostridia</taxon>
        <taxon>Neomoorellales</taxon>
        <taxon>Desulfitibacteraceae</taxon>
        <taxon>Metallumcola</taxon>
    </lineage>
</organism>
<dbReference type="PROSITE" id="PS50893">
    <property type="entry name" value="ABC_TRANSPORTER_2"/>
    <property type="match status" value="1"/>
</dbReference>
<accession>A0AAU0UNM7</accession>
<dbReference type="InterPro" id="IPR051120">
    <property type="entry name" value="ABC_AA/LPS_Transport"/>
</dbReference>
<keyword evidence="2" id="KW-0547">Nucleotide-binding</keyword>
<dbReference type="GO" id="GO:0005886">
    <property type="term" value="C:plasma membrane"/>
    <property type="evidence" value="ECO:0007669"/>
    <property type="project" value="TreeGrafter"/>
</dbReference>
<name>A0AAU0UNM7_9FIRM</name>
<proteinExistence type="predicted"/>
<dbReference type="SUPFAM" id="SSF52540">
    <property type="entry name" value="P-loop containing nucleoside triphosphate hydrolases"/>
    <property type="match status" value="1"/>
</dbReference>
<keyword evidence="3 5" id="KW-0067">ATP-binding</keyword>
<dbReference type="EMBL" id="CP121694">
    <property type="protein sequence ID" value="WRO22152.1"/>
    <property type="molecule type" value="Genomic_DNA"/>
</dbReference>
<dbReference type="Proteomes" id="UP001329915">
    <property type="component" value="Chromosome"/>
</dbReference>
<dbReference type="GO" id="GO:0015188">
    <property type="term" value="F:L-isoleucine transmembrane transporter activity"/>
    <property type="evidence" value="ECO:0007669"/>
    <property type="project" value="TreeGrafter"/>
</dbReference>
<evidence type="ECO:0000313" key="5">
    <source>
        <dbReference type="EMBL" id="WRO22152.1"/>
    </source>
</evidence>
<dbReference type="GO" id="GO:1903806">
    <property type="term" value="P:L-isoleucine import across plasma membrane"/>
    <property type="evidence" value="ECO:0007669"/>
    <property type="project" value="TreeGrafter"/>
</dbReference>
<keyword evidence="6" id="KW-1185">Reference proteome</keyword>
<dbReference type="GO" id="GO:0016887">
    <property type="term" value="F:ATP hydrolysis activity"/>
    <property type="evidence" value="ECO:0007669"/>
    <property type="project" value="InterPro"/>
</dbReference>
<dbReference type="FunFam" id="3.40.50.300:FF:000421">
    <property type="entry name" value="Branched-chain amino acid ABC transporter ATP-binding protein"/>
    <property type="match status" value="1"/>
</dbReference>
<dbReference type="InterPro" id="IPR032823">
    <property type="entry name" value="BCA_ABC_TP_C"/>
</dbReference>
<evidence type="ECO:0000259" key="4">
    <source>
        <dbReference type="PROSITE" id="PS50893"/>
    </source>
</evidence>
<protein>
    <submittedName>
        <fullName evidence="5">ABC transporter ATP-binding protein</fullName>
    </submittedName>
</protein>
<dbReference type="GO" id="GO:0015192">
    <property type="term" value="F:L-phenylalanine transmembrane transporter activity"/>
    <property type="evidence" value="ECO:0007669"/>
    <property type="project" value="TreeGrafter"/>
</dbReference>
<dbReference type="InterPro" id="IPR003439">
    <property type="entry name" value="ABC_transporter-like_ATP-bd"/>
</dbReference>
<dbReference type="GO" id="GO:0042941">
    <property type="term" value="P:D-alanine transmembrane transport"/>
    <property type="evidence" value="ECO:0007669"/>
    <property type="project" value="TreeGrafter"/>
</dbReference>
<evidence type="ECO:0000313" key="6">
    <source>
        <dbReference type="Proteomes" id="UP001329915"/>
    </source>
</evidence>
<reference evidence="5 6" key="1">
    <citation type="submission" date="2023-04" db="EMBL/GenBank/DDBJ databases">
        <authorList>
            <person name="Hsu D."/>
        </authorList>
    </citation>
    <scope>NUCLEOTIDE SEQUENCE [LARGE SCALE GENOMIC DNA]</scope>
    <source>
        <strain evidence="5 6">MK1</strain>
    </source>
</reference>
<dbReference type="Gene3D" id="3.40.50.300">
    <property type="entry name" value="P-loop containing nucleotide triphosphate hydrolases"/>
    <property type="match status" value="1"/>
</dbReference>
<keyword evidence="1" id="KW-0813">Transport</keyword>
<dbReference type="PANTHER" id="PTHR45772">
    <property type="entry name" value="CONSERVED COMPONENT OF ABC TRANSPORTER FOR NATURAL AMINO ACIDS-RELATED"/>
    <property type="match status" value="1"/>
</dbReference>
<dbReference type="KEGG" id="dbc:MFMK1_001977"/>
<dbReference type="GO" id="GO:1903805">
    <property type="term" value="P:L-valine import across plasma membrane"/>
    <property type="evidence" value="ECO:0007669"/>
    <property type="project" value="TreeGrafter"/>
</dbReference>
<feature type="domain" description="ABC transporter" evidence="4">
    <location>
        <begin position="3"/>
        <end position="250"/>
    </location>
</feature>
<gene>
    <name evidence="5" type="ORF">MFMK1_001977</name>
</gene>
<dbReference type="InterPro" id="IPR003593">
    <property type="entry name" value="AAA+_ATPase"/>
</dbReference>
<dbReference type="InterPro" id="IPR027417">
    <property type="entry name" value="P-loop_NTPase"/>
</dbReference>
<dbReference type="SMART" id="SM00382">
    <property type="entry name" value="AAA"/>
    <property type="match status" value="1"/>
</dbReference>
<dbReference type="Pfam" id="PF00005">
    <property type="entry name" value="ABC_tran"/>
    <property type="match status" value="1"/>
</dbReference>
<dbReference type="CDD" id="cd03219">
    <property type="entry name" value="ABC_Mj1267_LivG_branched"/>
    <property type="match status" value="1"/>
</dbReference>
<dbReference type="GO" id="GO:0005524">
    <property type="term" value="F:ATP binding"/>
    <property type="evidence" value="ECO:0007669"/>
    <property type="project" value="UniProtKB-KW"/>
</dbReference>
<dbReference type="PANTHER" id="PTHR45772:SF7">
    <property type="entry name" value="AMINO ACID ABC TRANSPORTER ATP-BINDING PROTEIN"/>
    <property type="match status" value="1"/>
</dbReference>
<dbReference type="Pfam" id="PF12399">
    <property type="entry name" value="BCA_ABC_TP_C"/>
    <property type="match status" value="1"/>
</dbReference>
<dbReference type="RefSeq" id="WP_366921572.1">
    <property type="nucleotide sequence ID" value="NZ_CP121694.1"/>
</dbReference>
<dbReference type="GO" id="GO:0015808">
    <property type="term" value="P:L-alanine transport"/>
    <property type="evidence" value="ECO:0007669"/>
    <property type="project" value="TreeGrafter"/>
</dbReference>